<dbReference type="Pfam" id="PF07690">
    <property type="entry name" value="MFS_1"/>
    <property type="match status" value="1"/>
</dbReference>
<dbReference type="EMBL" id="JBHSON010000042">
    <property type="protein sequence ID" value="MFC5749484.1"/>
    <property type="molecule type" value="Genomic_DNA"/>
</dbReference>
<dbReference type="Gene3D" id="1.20.1250.20">
    <property type="entry name" value="MFS general substrate transporter like domains"/>
    <property type="match status" value="2"/>
</dbReference>
<evidence type="ECO:0000313" key="8">
    <source>
        <dbReference type="EMBL" id="MFC5749484.1"/>
    </source>
</evidence>
<feature type="transmembrane region" description="Helical" evidence="6">
    <location>
        <begin position="129"/>
        <end position="153"/>
    </location>
</feature>
<feature type="domain" description="Major facilitator superfamily (MFS) profile" evidence="7">
    <location>
        <begin position="4"/>
        <end position="382"/>
    </location>
</feature>
<dbReference type="NCBIfam" id="NF033135">
    <property type="entry name" value="cmx_cmrA"/>
    <property type="match status" value="1"/>
</dbReference>
<evidence type="ECO:0000256" key="6">
    <source>
        <dbReference type="SAM" id="Phobius"/>
    </source>
</evidence>
<dbReference type="PROSITE" id="PS50850">
    <property type="entry name" value="MFS"/>
    <property type="match status" value="1"/>
</dbReference>
<feature type="transmembrane region" description="Helical" evidence="6">
    <location>
        <begin position="40"/>
        <end position="63"/>
    </location>
</feature>
<dbReference type="InterPro" id="IPR020846">
    <property type="entry name" value="MFS_dom"/>
</dbReference>
<dbReference type="SUPFAM" id="SSF103473">
    <property type="entry name" value="MFS general substrate transporter"/>
    <property type="match status" value="1"/>
</dbReference>
<evidence type="ECO:0000256" key="4">
    <source>
        <dbReference type="ARBA" id="ARBA00022989"/>
    </source>
</evidence>
<keyword evidence="5 6" id="KW-0472">Membrane</keyword>
<keyword evidence="2" id="KW-1003">Cell membrane</keyword>
<keyword evidence="9" id="KW-1185">Reference proteome</keyword>
<evidence type="ECO:0000256" key="5">
    <source>
        <dbReference type="ARBA" id="ARBA00023136"/>
    </source>
</evidence>
<reference evidence="9" key="1">
    <citation type="journal article" date="2019" name="Int. J. Syst. Evol. Microbiol.">
        <title>The Global Catalogue of Microorganisms (GCM) 10K type strain sequencing project: providing services to taxonomists for standard genome sequencing and annotation.</title>
        <authorList>
            <consortium name="The Broad Institute Genomics Platform"/>
            <consortium name="The Broad Institute Genome Sequencing Center for Infectious Disease"/>
            <person name="Wu L."/>
            <person name="Ma J."/>
        </authorList>
    </citation>
    <scope>NUCLEOTIDE SEQUENCE [LARGE SCALE GENOMIC DNA]</scope>
    <source>
        <strain evidence="9">KCTC 42087</strain>
    </source>
</reference>
<dbReference type="InterPro" id="IPR011701">
    <property type="entry name" value="MFS"/>
</dbReference>
<dbReference type="Proteomes" id="UP001596074">
    <property type="component" value="Unassembled WGS sequence"/>
</dbReference>
<evidence type="ECO:0000313" key="9">
    <source>
        <dbReference type="Proteomes" id="UP001596074"/>
    </source>
</evidence>
<dbReference type="PANTHER" id="PTHR43124:SF3">
    <property type="entry name" value="CHLORAMPHENICOL EFFLUX PUMP RV0191"/>
    <property type="match status" value="1"/>
</dbReference>
<keyword evidence="4 6" id="KW-1133">Transmembrane helix</keyword>
<feature type="transmembrane region" description="Helical" evidence="6">
    <location>
        <begin position="202"/>
        <end position="227"/>
    </location>
</feature>
<feature type="transmembrane region" description="Helical" evidence="6">
    <location>
        <begin position="294"/>
        <end position="314"/>
    </location>
</feature>
<dbReference type="RefSeq" id="WP_378285205.1">
    <property type="nucleotide sequence ID" value="NZ_JBHSON010000042.1"/>
</dbReference>
<feature type="transmembrane region" description="Helical" evidence="6">
    <location>
        <begin position="270"/>
        <end position="288"/>
    </location>
</feature>
<comment type="caution">
    <text evidence="8">The sequence shown here is derived from an EMBL/GenBank/DDBJ whole genome shotgun (WGS) entry which is preliminary data.</text>
</comment>
<proteinExistence type="predicted"/>
<comment type="subcellular location">
    <subcellularLocation>
        <location evidence="1">Cell membrane</location>
        <topology evidence="1">Multi-pass membrane protein</topology>
    </subcellularLocation>
</comment>
<evidence type="ECO:0000256" key="3">
    <source>
        <dbReference type="ARBA" id="ARBA00022692"/>
    </source>
</evidence>
<dbReference type="InterPro" id="IPR050189">
    <property type="entry name" value="MFS_Efflux_Transporters"/>
</dbReference>
<feature type="transmembrane region" description="Helical" evidence="6">
    <location>
        <begin position="93"/>
        <end position="117"/>
    </location>
</feature>
<accession>A0ABW1A5J6</accession>
<dbReference type="InterPro" id="IPR036259">
    <property type="entry name" value="MFS_trans_sf"/>
</dbReference>
<feature type="transmembrane region" description="Helical" evidence="6">
    <location>
        <begin position="239"/>
        <end position="258"/>
    </location>
</feature>
<dbReference type="PANTHER" id="PTHR43124">
    <property type="entry name" value="PURINE EFFLUX PUMP PBUE"/>
    <property type="match status" value="1"/>
</dbReference>
<feature type="transmembrane region" description="Helical" evidence="6">
    <location>
        <begin position="159"/>
        <end position="181"/>
    </location>
</feature>
<sequence length="401" mass="40333">MPWAIYVLGFAIFAQGTSEFMLAGLLPAMADELGVSVPTAGLLISAYALGMVAGAPVLAMATLRLARRTALLAFLAVFALAHVAGALTPSYEVLFATRLVGAFASAGFFGVAVVAAVDLVPADARGRAVSIVIGGITVSTVLGVPGGTFLGQYLGWRAAFWTVAVLSTVALVGVGTALAGARRASVGNVPGVREELRSLASPGLWIAYGTSALSFSSMMATFSYLGAMLTDTTRLPEGWVPGVLALFGVGSLIGIVIGGRVADAYPFRTLTIGMTGVVLASAGIALGASNAVAVIVLVPLLGGFGLATNPAVSVRVYATLGEVRTLAGATVTSMFNVGNTIAPWLGGLVIGAGFGYRFAAWVGAGMALAALGTVALGAWVAPRSPGRVAAVAVTPEVCVRQ</sequence>
<feature type="transmembrane region" description="Helical" evidence="6">
    <location>
        <begin position="326"/>
        <end position="346"/>
    </location>
</feature>
<evidence type="ECO:0000256" key="1">
    <source>
        <dbReference type="ARBA" id="ARBA00004651"/>
    </source>
</evidence>
<protein>
    <submittedName>
        <fullName evidence="8">Cmx/CmrA family chloramphenicol efflux MFS transporter</fullName>
    </submittedName>
</protein>
<feature type="transmembrane region" description="Helical" evidence="6">
    <location>
        <begin position="358"/>
        <end position="381"/>
    </location>
</feature>
<name>A0ABW1A5J6_9ACTN</name>
<feature type="transmembrane region" description="Helical" evidence="6">
    <location>
        <begin position="70"/>
        <end position="87"/>
    </location>
</feature>
<dbReference type="CDD" id="cd17324">
    <property type="entry name" value="MFS_NepI_like"/>
    <property type="match status" value="1"/>
</dbReference>
<organism evidence="8 9">
    <name type="scientific">Actinomadura rugatobispora</name>
    <dbReference type="NCBI Taxonomy" id="1994"/>
    <lineage>
        <taxon>Bacteria</taxon>
        <taxon>Bacillati</taxon>
        <taxon>Actinomycetota</taxon>
        <taxon>Actinomycetes</taxon>
        <taxon>Streptosporangiales</taxon>
        <taxon>Thermomonosporaceae</taxon>
        <taxon>Actinomadura</taxon>
    </lineage>
</organism>
<gene>
    <name evidence="8" type="ORF">ACFPZN_28010</name>
</gene>
<keyword evidence="3 6" id="KW-0812">Transmembrane</keyword>
<evidence type="ECO:0000256" key="2">
    <source>
        <dbReference type="ARBA" id="ARBA00022475"/>
    </source>
</evidence>
<evidence type="ECO:0000259" key="7">
    <source>
        <dbReference type="PROSITE" id="PS50850"/>
    </source>
</evidence>